<comment type="caution">
    <text evidence="9">The sequence shown here is derived from an EMBL/GenBank/DDBJ whole genome shotgun (WGS) entry which is preliminary data.</text>
</comment>
<comment type="subcellular location">
    <subcellularLocation>
        <location evidence="1 7">Cell membrane</location>
        <topology evidence="1 7">Multi-pass membrane protein</topology>
    </subcellularLocation>
</comment>
<evidence type="ECO:0000256" key="4">
    <source>
        <dbReference type="ARBA" id="ARBA00022692"/>
    </source>
</evidence>
<feature type="transmembrane region" description="Helical" evidence="7">
    <location>
        <begin position="145"/>
        <end position="164"/>
    </location>
</feature>
<dbReference type="GO" id="GO:0055085">
    <property type="term" value="P:transmembrane transport"/>
    <property type="evidence" value="ECO:0007669"/>
    <property type="project" value="InterPro"/>
</dbReference>
<dbReference type="Proteomes" id="UP000318801">
    <property type="component" value="Unassembled WGS sequence"/>
</dbReference>
<keyword evidence="5 7" id="KW-1133">Transmembrane helix</keyword>
<keyword evidence="4 7" id="KW-0812">Transmembrane</keyword>
<proteinExistence type="inferred from homology"/>
<dbReference type="EMBL" id="VHLG01000001">
    <property type="protein sequence ID" value="TPW33281.1"/>
    <property type="molecule type" value="Genomic_DNA"/>
</dbReference>
<feature type="transmembrane region" description="Helical" evidence="7">
    <location>
        <begin position="280"/>
        <end position="302"/>
    </location>
</feature>
<evidence type="ECO:0000313" key="10">
    <source>
        <dbReference type="Proteomes" id="UP000318801"/>
    </source>
</evidence>
<keyword evidence="2 7" id="KW-0813">Transport</keyword>
<evidence type="ECO:0000259" key="8">
    <source>
        <dbReference type="PROSITE" id="PS50928"/>
    </source>
</evidence>
<dbReference type="Gene3D" id="1.10.3720.10">
    <property type="entry name" value="MetI-like"/>
    <property type="match status" value="1"/>
</dbReference>
<keyword evidence="3" id="KW-1003">Cell membrane</keyword>
<evidence type="ECO:0000256" key="6">
    <source>
        <dbReference type="ARBA" id="ARBA00023136"/>
    </source>
</evidence>
<protein>
    <submittedName>
        <fullName evidence="9">ABC transporter permease</fullName>
    </submittedName>
</protein>
<feature type="transmembrane region" description="Helical" evidence="7">
    <location>
        <begin position="176"/>
        <end position="196"/>
    </location>
</feature>
<evidence type="ECO:0000256" key="5">
    <source>
        <dbReference type="ARBA" id="ARBA00022989"/>
    </source>
</evidence>
<feature type="domain" description="ABC transmembrane type-1" evidence="8">
    <location>
        <begin position="97"/>
        <end position="303"/>
    </location>
</feature>
<dbReference type="InterPro" id="IPR035906">
    <property type="entry name" value="MetI-like_sf"/>
</dbReference>
<dbReference type="PANTHER" id="PTHR43163">
    <property type="entry name" value="DIPEPTIDE TRANSPORT SYSTEM PERMEASE PROTEIN DPPB-RELATED"/>
    <property type="match status" value="1"/>
</dbReference>
<evidence type="ECO:0000256" key="7">
    <source>
        <dbReference type="RuleBase" id="RU363032"/>
    </source>
</evidence>
<evidence type="ECO:0000256" key="1">
    <source>
        <dbReference type="ARBA" id="ARBA00004651"/>
    </source>
</evidence>
<dbReference type="OrthoDB" id="9805855at2"/>
<dbReference type="CDD" id="cd06261">
    <property type="entry name" value="TM_PBP2"/>
    <property type="match status" value="1"/>
</dbReference>
<gene>
    <name evidence="9" type="ORF">FJU08_01595</name>
</gene>
<dbReference type="PANTHER" id="PTHR43163:SF6">
    <property type="entry name" value="DIPEPTIDE TRANSPORT SYSTEM PERMEASE PROTEIN DPPB-RELATED"/>
    <property type="match status" value="1"/>
</dbReference>
<keyword evidence="6 7" id="KW-0472">Membrane</keyword>
<dbReference type="Pfam" id="PF19300">
    <property type="entry name" value="BPD_transp_1_N"/>
    <property type="match status" value="1"/>
</dbReference>
<evidence type="ECO:0000256" key="3">
    <source>
        <dbReference type="ARBA" id="ARBA00022475"/>
    </source>
</evidence>
<dbReference type="AlphaFoldDB" id="A0A506UIX6"/>
<dbReference type="InterPro" id="IPR045621">
    <property type="entry name" value="BPD_transp_1_N"/>
</dbReference>
<feature type="transmembrane region" description="Helical" evidence="7">
    <location>
        <begin position="233"/>
        <end position="260"/>
    </location>
</feature>
<keyword evidence="10" id="KW-1185">Reference proteome</keyword>
<feature type="transmembrane region" description="Helical" evidence="7">
    <location>
        <begin position="12"/>
        <end position="32"/>
    </location>
</feature>
<evidence type="ECO:0000313" key="9">
    <source>
        <dbReference type="EMBL" id="TPW33281.1"/>
    </source>
</evidence>
<dbReference type="InterPro" id="IPR000515">
    <property type="entry name" value="MetI-like"/>
</dbReference>
<feature type="transmembrane region" description="Helical" evidence="7">
    <location>
        <begin position="101"/>
        <end position="124"/>
    </location>
</feature>
<sequence length="312" mass="33852">MNSLSFVIRRILQMIPTLIFILIVTFILVRLLPGDPATVLLGDRGRDADIARINAQLGLDQPLVIQFFHFAGNILTGHLGASIALKRPVAALLAERLPVTLMLTAMAAIIALCLSVPLAFVAALRPNRLTDMIVRGGFQIGLSMPVFYIGLLLLIVFGAKLAWFPVGGFGKGFFSHIYHLLLPAVTLALSLSAVLMRNLRAAILNIIDAEYIDFARAKGLYPRLILTRHVLRSALISTVTLFGLQVGVLLGGAVITETVFAIPGAGRLMIDSIYARDYPVIQGLTISLAVIVSLIFLATDLLQAWLDPRIIK</sequence>
<dbReference type="PROSITE" id="PS50928">
    <property type="entry name" value="ABC_TM1"/>
    <property type="match status" value="1"/>
</dbReference>
<evidence type="ECO:0000256" key="2">
    <source>
        <dbReference type="ARBA" id="ARBA00022448"/>
    </source>
</evidence>
<dbReference type="SUPFAM" id="SSF161098">
    <property type="entry name" value="MetI-like"/>
    <property type="match status" value="1"/>
</dbReference>
<accession>A0A506UIX6</accession>
<dbReference type="RefSeq" id="WP_141147219.1">
    <property type="nucleotide sequence ID" value="NZ_VHLG01000001.1"/>
</dbReference>
<comment type="similarity">
    <text evidence="7">Belongs to the binding-protein-dependent transport system permease family.</text>
</comment>
<dbReference type="Pfam" id="PF00528">
    <property type="entry name" value="BPD_transp_1"/>
    <property type="match status" value="1"/>
</dbReference>
<dbReference type="GO" id="GO:0005886">
    <property type="term" value="C:plasma membrane"/>
    <property type="evidence" value="ECO:0007669"/>
    <property type="project" value="UniProtKB-SubCell"/>
</dbReference>
<name>A0A506UIX6_9HYPH</name>
<reference evidence="9 10" key="1">
    <citation type="submission" date="2019-06" db="EMBL/GenBank/DDBJ databases">
        <authorList>
            <person name="Li M."/>
        </authorList>
    </citation>
    <scope>NUCLEOTIDE SEQUENCE [LARGE SCALE GENOMIC DNA]</scope>
    <source>
        <strain evidence="9 10">BGMRC2036</strain>
    </source>
</reference>
<organism evidence="9 10">
    <name type="scientific">Martelella alba</name>
    <dbReference type="NCBI Taxonomy" id="2590451"/>
    <lineage>
        <taxon>Bacteria</taxon>
        <taxon>Pseudomonadati</taxon>
        <taxon>Pseudomonadota</taxon>
        <taxon>Alphaproteobacteria</taxon>
        <taxon>Hyphomicrobiales</taxon>
        <taxon>Aurantimonadaceae</taxon>
        <taxon>Martelella</taxon>
    </lineage>
</organism>